<dbReference type="EMBL" id="MF417916">
    <property type="protein sequence ID" value="ASN70979.1"/>
    <property type="molecule type" value="Genomic_DNA"/>
</dbReference>
<evidence type="ECO:0000313" key="10">
    <source>
        <dbReference type="EMBL" id="ASN70979.1"/>
    </source>
</evidence>
<feature type="transmembrane region" description="Helical" evidence="1">
    <location>
        <begin position="87"/>
        <end position="109"/>
    </location>
</feature>
<dbReference type="EMBL" id="MF417915">
    <property type="protein sequence ID" value="ASN70913.1"/>
    <property type="molecule type" value="Genomic_DNA"/>
</dbReference>
<name>A0A2H4JA46_9CAUD</name>
<evidence type="ECO:0000313" key="6">
    <source>
        <dbReference type="EMBL" id="ASN70758.1"/>
    </source>
</evidence>
<sequence length="371" mass="41456">MSMEQGRLDWVQALRGIAAMLVVLCHAADYLRDSPSYPLIESALLPGAMGVDLFFIISGFIMVYSTRKATGTIDDVKNFAISRFSRIWPTYAVVSLLWIFIAYSGLAYFSSTENLTALLKSLTFIPVKEMAPLYFEPVFALGWTLNFEMYFYAVFAVSLLFKRFRLAAMLTWIALTVVSIPVMTRTFSTNPFTYYSFDFNYLNLMTNPIILEFVAGALIGYLYLSKHISISSKVVAVNLLVSSIALVIWFNYSGPASTHGITNWGGPLALMVLALAICSKTVHIKSPKVLIWLGKISYSLYLTHFLTRSVMDHSVGSIGFSAYTHTWGYFAFSVVLCVSVSAASQYLLEQKLSNIFRDALHKRLPTKTVSA</sequence>
<dbReference type="PANTHER" id="PTHR23028">
    <property type="entry name" value="ACETYLTRANSFERASE"/>
    <property type="match status" value="1"/>
</dbReference>
<evidence type="ECO:0000313" key="5">
    <source>
        <dbReference type="EMBL" id="ASN70734.1"/>
    </source>
</evidence>
<evidence type="ECO:0000313" key="7">
    <source>
        <dbReference type="EMBL" id="ASN70795.1"/>
    </source>
</evidence>
<dbReference type="GO" id="GO:0016020">
    <property type="term" value="C:membrane"/>
    <property type="evidence" value="ECO:0007669"/>
    <property type="project" value="TreeGrafter"/>
</dbReference>
<dbReference type="EMBL" id="MF417898">
    <property type="protein sequence ID" value="ASN69912.1"/>
    <property type="molecule type" value="Genomic_DNA"/>
</dbReference>
<dbReference type="GO" id="GO:0016747">
    <property type="term" value="F:acyltransferase activity, transferring groups other than amino-acyl groups"/>
    <property type="evidence" value="ECO:0007669"/>
    <property type="project" value="InterPro"/>
</dbReference>
<dbReference type="EMBL" id="MF417920">
    <property type="protein sequence ID" value="ASN71146.1"/>
    <property type="molecule type" value="Genomic_DNA"/>
</dbReference>
<feature type="transmembrane region" description="Helical" evidence="1">
    <location>
        <begin position="204"/>
        <end position="223"/>
    </location>
</feature>
<feature type="transmembrane region" description="Helical" evidence="1">
    <location>
        <begin position="235"/>
        <end position="252"/>
    </location>
</feature>
<evidence type="ECO:0000256" key="1">
    <source>
        <dbReference type="SAM" id="Phobius"/>
    </source>
</evidence>
<feature type="transmembrane region" description="Helical" evidence="1">
    <location>
        <begin position="166"/>
        <end position="184"/>
    </location>
</feature>
<dbReference type="EMBL" id="MF417911">
    <property type="protein sequence ID" value="ASN70734.1"/>
    <property type="molecule type" value="Genomic_DNA"/>
</dbReference>
<gene>
    <name evidence="6" type="ORF">10AX4_22</name>
    <name evidence="11" type="ORF">10F8_2</name>
    <name evidence="4" type="ORF">2AX5_4</name>
    <name evidence="3" type="ORF">7AX6_40</name>
    <name evidence="10" type="ORF">7S13_38</name>
    <name evidence="9" type="ORF">8AX8_25</name>
    <name evidence="8" type="ORF">8S2_17</name>
    <name evidence="5" type="ORF">9AX3_51</name>
    <name evidence="7" type="ORF">9S2_9</name>
</gene>
<reference evidence="8" key="1">
    <citation type="submission" date="2017-06" db="EMBL/GenBank/DDBJ databases">
        <title>Novel phages from South African skin metaviromes.</title>
        <authorList>
            <person name="van Zyl L.J."/>
            <person name="Abrahams Y."/>
            <person name="Stander E.A."/>
            <person name="Kirby B.M."/>
            <person name="Clavaud C."/>
            <person name="Farcet C."/>
            <person name="Breton L."/>
            <person name="Trindade M.I."/>
        </authorList>
    </citation>
    <scope>NUCLEOTIDE SEQUENCE</scope>
</reference>
<proteinExistence type="predicted"/>
<evidence type="ECO:0000313" key="9">
    <source>
        <dbReference type="EMBL" id="ASN70913.1"/>
    </source>
</evidence>
<feature type="transmembrane region" description="Helical" evidence="1">
    <location>
        <begin position="264"/>
        <end position="282"/>
    </location>
</feature>
<feature type="transmembrane region" description="Helical" evidence="1">
    <location>
        <begin position="43"/>
        <end position="66"/>
    </location>
</feature>
<evidence type="ECO:0000259" key="2">
    <source>
        <dbReference type="Pfam" id="PF01757"/>
    </source>
</evidence>
<dbReference type="Pfam" id="PF01757">
    <property type="entry name" value="Acyl_transf_3"/>
    <property type="match status" value="1"/>
</dbReference>
<dbReference type="EMBL" id="MF417910">
    <property type="protein sequence ID" value="ASN70634.1"/>
    <property type="molecule type" value="Genomic_DNA"/>
</dbReference>
<evidence type="ECO:0000313" key="8">
    <source>
        <dbReference type="EMBL" id="ASN70853.1"/>
    </source>
</evidence>
<organism evidence="8">
    <name type="scientific">uncultured Caudovirales phage</name>
    <dbReference type="NCBI Taxonomy" id="2100421"/>
    <lineage>
        <taxon>Viruses</taxon>
        <taxon>Duplodnaviria</taxon>
        <taxon>Heunggongvirae</taxon>
        <taxon>Uroviricota</taxon>
        <taxon>Caudoviricetes</taxon>
        <taxon>Peduoviridae</taxon>
        <taxon>Maltschvirus</taxon>
        <taxon>Maltschvirus maltsch</taxon>
    </lineage>
</organism>
<protein>
    <recommendedName>
        <fullName evidence="2">Acyltransferase 3 domain-containing protein</fullName>
    </recommendedName>
</protein>
<keyword evidence="1" id="KW-0812">Transmembrane</keyword>
<dbReference type="EMBL" id="MF417912">
    <property type="protein sequence ID" value="ASN70758.1"/>
    <property type="molecule type" value="Genomic_DNA"/>
</dbReference>
<dbReference type="InterPro" id="IPR050879">
    <property type="entry name" value="Acyltransferase_3"/>
</dbReference>
<keyword evidence="1" id="KW-0472">Membrane</keyword>
<keyword evidence="1" id="KW-1133">Transmembrane helix</keyword>
<feature type="transmembrane region" description="Helical" evidence="1">
    <location>
        <begin position="138"/>
        <end position="161"/>
    </location>
</feature>
<evidence type="ECO:0000313" key="11">
    <source>
        <dbReference type="EMBL" id="ASN71146.1"/>
    </source>
</evidence>
<accession>A0A2H4JA46</accession>
<evidence type="ECO:0000313" key="4">
    <source>
        <dbReference type="EMBL" id="ASN70634.1"/>
    </source>
</evidence>
<dbReference type="EMBL" id="MF417914">
    <property type="protein sequence ID" value="ASN70853.1"/>
    <property type="molecule type" value="Genomic_DNA"/>
</dbReference>
<feature type="transmembrane region" description="Helical" evidence="1">
    <location>
        <begin position="327"/>
        <end position="348"/>
    </location>
</feature>
<dbReference type="PANTHER" id="PTHR23028:SF131">
    <property type="entry name" value="BLR2367 PROTEIN"/>
    <property type="match status" value="1"/>
</dbReference>
<evidence type="ECO:0000313" key="3">
    <source>
        <dbReference type="EMBL" id="ASN69912.1"/>
    </source>
</evidence>
<dbReference type="GO" id="GO:0000271">
    <property type="term" value="P:polysaccharide biosynthetic process"/>
    <property type="evidence" value="ECO:0007669"/>
    <property type="project" value="TreeGrafter"/>
</dbReference>
<dbReference type="InterPro" id="IPR002656">
    <property type="entry name" value="Acyl_transf_3_dom"/>
</dbReference>
<feature type="domain" description="Acyltransferase 3" evidence="2">
    <location>
        <begin position="9"/>
        <end position="342"/>
    </location>
</feature>
<feature type="transmembrane region" description="Helical" evidence="1">
    <location>
        <begin position="289"/>
        <end position="307"/>
    </location>
</feature>
<dbReference type="EMBL" id="MF417913">
    <property type="protein sequence ID" value="ASN70795.1"/>
    <property type="molecule type" value="Genomic_DNA"/>
</dbReference>